<dbReference type="HOGENOM" id="CLU_036590_8_2_1"/>
<dbReference type="EMBL" id="AZST01000706">
    <property type="protein sequence ID" value="KEP47569.1"/>
    <property type="molecule type" value="Genomic_DNA"/>
</dbReference>
<dbReference type="Proteomes" id="UP000027456">
    <property type="component" value="Unassembled WGS sequence"/>
</dbReference>
<dbReference type="STRING" id="1423351.A0A074RL72"/>
<dbReference type="GO" id="GO:0008835">
    <property type="term" value="F:diaminohydroxyphosphoribosylaminopyrimidine deaminase activity"/>
    <property type="evidence" value="ECO:0007669"/>
    <property type="project" value="TreeGrafter"/>
</dbReference>
<dbReference type="InterPro" id="IPR016193">
    <property type="entry name" value="Cytidine_deaminase-like"/>
</dbReference>
<name>A0A074RL72_9AGAM</name>
<protein>
    <submittedName>
        <fullName evidence="2">Cytidine and deoxycytidylate deaminase zinc-binding region protein</fullName>
    </submittedName>
</protein>
<dbReference type="PROSITE" id="PS51747">
    <property type="entry name" value="CYT_DCMP_DEAMINASES_2"/>
    <property type="match status" value="1"/>
</dbReference>
<accession>A0A074RL72</accession>
<keyword evidence="3" id="KW-1185">Reference proteome</keyword>
<reference evidence="2 3" key="1">
    <citation type="submission" date="2013-12" db="EMBL/GenBank/DDBJ databases">
        <authorList>
            <person name="Cubeta M."/>
            <person name="Pakala S."/>
            <person name="Fedorova N."/>
            <person name="Thomas E."/>
            <person name="Dean R."/>
            <person name="Jabaji S."/>
            <person name="Neate S."/>
            <person name="Toda T."/>
            <person name="Tavantzis S."/>
            <person name="Vilgalys R."/>
            <person name="Bharathan N."/>
            <person name="Pakala S."/>
            <person name="Losada L.S."/>
            <person name="Zafar N."/>
            <person name="Nierman W."/>
        </authorList>
    </citation>
    <scope>NUCLEOTIDE SEQUENCE [LARGE SCALE GENOMIC DNA]</scope>
    <source>
        <strain evidence="2 3">123E</strain>
    </source>
</reference>
<sequence length="176" mass="18611">MSGSPEGEERVHYMRLALGEAAKCEPIPTAFCVGCVITVPTLGSDGNITQKILSTGYSRELTGNTHAEANALAKAHALAGTEKLRKAFGDGAEPSTLLRSADVYTTLEPCSVRLSGLAPCADALVVAGIRNCIIGVKEPVDFVQCEGTKKLQDAGINVVWLDDLEPECLTMARRGH</sequence>
<dbReference type="SUPFAM" id="SSF53927">
    <property type="entry name" value="Cytidine deaminase-like"/>
    <property type="match status" value="1"/>
</dbReference>
<evidence type="ECO:0000259" key="1">
    <source>
        <dbReference type="PROSITE" id="PS51747"/>
    </source>
</evidence>
<proteinExistence type="predicted"/>
<dbReference type="GO" id="GO:0006139">
    <property type="term" value="P:nucleobase-containing compound metabolic process"/>
    <property type="evidence" value="ECO:0007669"/>
    <property type="project" value="UniProtKB-ARBA"/>
</dbReference>
<dbReference type="PANTHER" id="PTHR11079">
    <property type="entry name" value="CYTOSINE DEAMINASE FAMILY MEMBER"/>
    <property type="match status" value="1"/>
</dbReference>
<dbReference type="Gene3D" id="3.40.140.10">
    <property type="entry name" value="Cytidine Deaminase, domain 2"/>
    <property type="match status" value="1"/>
</dbReference>
<dbReference type="AlphaFoldDB" id="A0A074RL72"/>
<organism evidence="2 3">
    <name type="scientific">Rhizoctonia solani 123E</name>
    <dbReference type="NCBI Taxonomy" id="1423351"/>
    <lineage>
        <taxon>Eukaryota</taxon>
        <taxon>Fungi</taxon>
        <taxon>Dikarya</taxon>
        <taxon>Basidiomycota</taxon>
        <taxon>Agaricomycotina</taxon>
        <taxon>Agaricomycetes</taxon>
        <taxon>Cantharellales</taxon>
        <taxon>Ceratobasidiaceae</taxon>
        <taxon>Rhizoctonia</taxon>
    </lineage>
</organism>
<dbReference type="InterPro" id="IPR002125">
    <property type="entry name" value="CMP_dCMP_dom"/>
</dbReference>
<gene>
    <name evidence="2" type="ORF">V565_151100</name>
</gene>
<feature type="domain" description="CMP/dCMP-type deaminase" evidence="1">
    <location>
        <begin position="8"/>
        <end position="158"/>
    </location>
</feature>
<dbReference type="OrthoDB" id="252265at2759"/>
<dbReference type="Pfam" id="PF18785">
    <property type="entry name" value="Inv-AAD"/>
    <property type="match status" value="1"/>
</dbReference>
<dbReference type="PANTHER" id="PTHR11079:SF162">
    <property type="entry name" value="RIBOFLAVIN BIOSYNTHESIS PROTEIN PYRD, CHLOROPLASTIC"/>
    <property type="match status" value="1"/>
</dbReference>
<evidence type="ECO:0000313" key="3">
    <source>
        <dbReference type="Proteomes" id="UP000027456"/>
    </source>
</evidence>
<comment type="caution">
    <text evidence="2">The sequence shown here is derived from an EMBL/GenBank/DDBJ whole genome shotgun (WGS) entry which is preliminary data.</text>
</comment>
<evidence type="ECO:0000313" key="2">
    <source>
        <dbReference type="EMBL" id="KEP47569.1"/>
    </source>
</evidence>